<comment type="caution">
    <text evidence="2">The sequence shown here is derived from an EMBL/GenBank/DDBJ whole genome shotgun (WGS) entry which is preliminary data.</text>
</comment>
<dbReference type="PROSITE" id="PS51257">
    <property type="entry name" value="PROKAR_LIPOPROTEIN"/>
    <property type="match status" value="1"/>
</dbReference>
<proteinExistence type="predicted"/>
<dbReference type="Proteomes" id="UP000284842">
    <property type="component" value="Unassembled WGS sequence"/>
</dbReference>
<protein>
    <submittedName>
        <fullName evidence="2">Uncharacterized protein</fullName>
    </submittedName>
</protein>
<feature type="signal peptide" evidence="1">
    <location>
        <begin position="1"/>
        <end position="24"/>
    </location>
</feature>
<gene>
    <name evidence="2" type="ORF">CVT24_010447</name>
</gene>
<dbReference type="OrthoDB" id="3044801at2759"/>
<dbReference type="AlphaFoldDB" id="A0A409YPP9"/>
<organism evidence="2 3">
    <name type="scientific">Panaeolus cyanescens</name>
    <dbReference type="NCBI Taxonomy" id="181874"/>
    <lineage>
        <taxon>Eukaryota</taxon>
        <taxon>Fungi</taxon>
        <taxon>Dikarya</taxon>
        <taxon>Basidiomycota</taxon>
        <taxon>Agaricomycotina</taxon>
        <taxon>Agaricomycetes</taxon>
        <taxon>Agaricomycetidae</taxon>
        <taxon>Agaricales</taxon>
        <taxon>Agaricineae</taxon>
        <taxon>Galeropsidaceae</taxon>
        <taxon>Panaeolus</taxon>
    </lineage>
</organism>
<feature type="chain" id="PRO_5019501224" evidence="1">
    <location>
        <begin position="25"/>
        <end position="108"/>
    </location>
</feature>
<sequence length="108" mass="10948">MMFKLATFVAAALVSASPAIAASAQWFTGAGCTGALIGTSDNIQDGSCWFLTNGGSARSISFSGVSSIEFFISGGQHDVCSNGSQLTLSGSGCSTAPDGVNWESFRAH</sequence>
<evidence type="ECO:0000313" key="3">
    <source>
        <dbReference type="Proteomes" id="UP000284842"/>
    </source>
</evidence>
<evidence type="ECO:0000313" key="2">
    <source>
        <dbReference type="EMBL" id="PPR04983.1"/>
    </source>
</evidence>
<keyword evidence="1" id="KW-0732">Signal</keyword>
<reference evidence="2 3" key="1">
    <citation type="journal article" date="2018" name="Evol. Lett.">
        <title>Horizontal gene cluster transfer increased hallucinogenic mushroom diversity.</title>
        <authorList>
            <person name="Reynolds H.T."/>
            <person name="Vijayakumar V."/>
            <person name="Gluck-Thaler E."/>
            <person name="Korotkin H.B."/>
            <person name="Matheny P.B."/>
            <person name="Slot J.C."/>
        </authorList>
    </citation>
    <scope>NUCLEOTIDE SEQUENCE [LARGE SCALE GENOMIC DNA]</scope>
    <source>
        <strain evidence="2 3">2629</strain>
    </source>
</reference>
<name>A0A409YPP9_9AGAR</name>
<evidence type="ECO:0000256" key="1">
    <source>
        <dbReference type="SAM" id="SignalP"/>
    </source>
</evidence>
<dbReference type="InParanoid" id="A0A409YPP9"/>
<accession>A0A409YPP9</accession>
<keyword evidence="3" id="KW-1185">Reference proteome</keyword>
<dbReference type="EMBL" id="NHTK01000868">
    <property type="protein sequence ID" value="PPR04983.1"/>
    <property type="molecule type" value="Genomic_DNA"/>
</dbReference>